<feature type="chain" id="PRO_5028957954" evidence="2">
    <location>
        <begin position="22"/>
        <end position="390"/>
    </location>
</feature>
<feature type="compositionally biased region" description="Polar residues" evidence="1">
    <location>
        <begin position="181"/>
        <end position="191"/>
    </location>
</feature>
<feature type="compositionally biased region" description="Polar residues" evidence="1">
    <location>
        <begin position="85"/>
        <end position="95"/>
    </location>
</feature>
<dbReference type="Proteomes" id="UP000515977">
    <property type="component" value="Chromosome"/>
</dbReference>
<keyword evidence="2" id="KW-0732">Signal</keyword>
<sequence length="390" mass="40421">MNRFIRCATALTLAAALPAGAGNGDYFARNGQESGPPKLLHNDEPLLGKPVNDQGQPSNGGKSGPTPGTDNMQASGGRKGPLTPGTDNQQASKSGPPSEAGNLQGYGDNKAGPTPGTDNMQASGGHKGPPTPGTDNQQASKSGPPSEAGNLQGYGDNKSGPTPGTDNMQASGGHKGPPTPATDNQQASKSGPPSEAGNLQGYGDNKSGPTPGTDNMQASGGGNHAKGGQAGNANQDYPYLTDLDASMAPNHNPPGAPKMPSQCAENAGCRPCFEQANAGLDTQRRNLEKVRAIYDYTHRIVRNGTELMYAAGAAGGGVSHMGAVAEVQKVEGALDQFDATVHQKNAELLGKLKGSLQELAQCEARYFDNDDWYVRYGEVYYQFMQGRYSF</sequence>
<keyword evidence="4" id="KW-1185">Reference proteome</keyword>
<evidence type="ECO:0000256" key="2">
    <source>
        <dbReference type="SAM" id="SignalP"/>
    </source>
</evidence>
<dbReference type="AlphaFoldDB" id="A0A7G9QPR5"/>
<accession>A0A7G9QPR5</accession>
<feature type="compositionally biased region" description="Gly residues" evidence="1">
    <location>
        <begin position="219"/>
        <end position="230"/>
    </location>
</feature>
<dbReference type="RefSeq" id="WP_187569106.1">
    <property type="nucleotide sequence ID" value="NZ_CP060711.1"/>
</dbReference>
<gene>
    <name evidence="3" type="ORF">H9L17_08835</name>
</gene>
<proteinExistence type="predicted"/>
<feature type="region of interest" description="Disordered" evidence="1">
    <location>
        <begin position="28"/>
        <end position="265"/>
    </location>
</feature>
<evidence type="ECO:0000313" key="4">
    <source>
        <dbReference type="Proteomes" id="UP000515977"/>
    </source>
</evidence>
<dbReference type="KEGG" id="tbv:H9L17_08835"/>
<evidence type="ECO:0000256" key="1">
    <source>
        <dbReference type="SAM" id="MobiDB-lite"/>
    </source>
</evidence>
<feature type="compositionally biased region" description="Polar residues" evidence="1">
    <location>
        <begin position="53"/>
        <end position="74"/>
    </location>
</feature>
<dbReference type="EMBL" id="CP060711">
    <property type="protein sequence ID" value="QNN45340.1"/>
    <property type="molecule type" value="Genomic_DNA"/>
</dbReference>
<organism evidence="3 4">
    <name type="scientific">Thermomonas brevis</name>
    <dbReference type="NCBI Taxonomy" id="215691"/>
    <lineage>
        <taxon>Bacteria</taxon>
        <taxon>Pseudomonadati</taxon>
        <taxon>Pseudomonadota</taxon>
        <taxon>Gammaproteobacteria</taxon>
        <taxon>Lysobacterales</taxon>
        <taxon>Lysobacteraceae</taxon>
        <taxon>Thermomonas</taxon>
    </lineage>
</organism>
<protein>
    <submittedName>
        <fullName evidence="3">Uncharacterized protein</fullName>
    </submittedName>
</protein>
<evidence type="ECO:0000313" key="3">
    <source>
        <dbReference type="EMBL" id="QNN45340.1"/>
    </source>
</evidence>
<name>A0A7G9QPR5_9GAMM</name>
<feature type="signal peptide" evidence="2">
    <location>
        <begin position="1"/>
        <end position="21"/>
    </location>
</feature>
<reference evidence="3 4" key="1">
    <citation type="submission" date="2020-08" db="EMBL/GenBank/DDBJ databases">
        <title>Genome sequence of Thermomonas brevis KACC 16975T.</title>
        <authorList>
            <person name="Hyun D.-W."/>
            <person name="Bae J.-W."/>
        </authorList>
    </citation>
    <scope>NUCLEOTIDE SEQUENCE [LARGE SCALE GENOMIC DNA]</scope>
    <source>
        <strain evidence="3 4">KACC 16975</strain>
    </source>
</reference>
<feature type="compositionally biased region" description="Polar residues" evidence="1">
    <location>
        <begin position="133"/>
        <end position="143"/>
    </location>
</feature>
<feature type="compositionally biased region" description="Polar residues" evidence="1">
    <location>
        <begin position="159"/>
        <end position="170"/>
    </location>
</feature>
<feature type="compositionally biased region" description="Polar residues" evidence="1">
    <location>
        <begin position="207"/>
        <end position="216"/>
    </location>
</feature>